<organism evidence="5 6">
    <name type="scientific">Danionella cerebrum</name>
    <dbReference type="NCBI Taxonomy" id="2873325"/>
    <lineage>
        <taxon>Eukaryota</taxon>
        <taxon>Metazoa</taxon>
        <taxon>Chordata</taxon>
        <taxon>Craniata</taxon>
        <taxon>Vertebrata</taxon>
        <taxon>Euteleostomi</taxon>
        <taxon>Actinopterygii</taxon>
        <taxon>Neopterygii</taxon>
        <taxon>Teleostei</taxon>
        <taxon>Ostariophysi</taxon>
        <taxon>Cypriniformes</taxon>
        <taxon>Danionidae</taxon>
        <taxon>Danioninae</taxon>
        <taxon>Danionella</taxon>
    </lineage>
</organism>
<dbReference type="InterPro" id="IPR035976">
    <property type="entry name" value="Sushi/SCR/CCP_sf"/>
</dbReference>
<feature type="domain" description="Sushi" evidence="4">
    <location>
        <begin position="20"/>
        <end position="83"/>
    </location>
</feature>
<dbReference type="EMBL" id="SRMA01026542">
    <property type="protein sequence ID" value="TRY82706.1"/>
    <property type="molecule type" value="Genomic_DNA"/>
</dbReference>
<keyword evidence="6" id="KW-1185">Reference proteome</keyword>
<accession>A0A553PYI6</accession>
<comment type="caution">
    <text evidence="2">Lacks conserved residue(s) required for the propagation of feature annotation.</text>
</comment>
<evidence type="ECO:0000256" key="2">
    <source>
        <dbReference type="PROSITE-ProRule" id="PRU00302"/>
    </source>
</evidence>
<dbReference type="AlphaFoldDB" id="A0A553PYI6"/>
<dbReference type="Gene3D" id="2.20.28.230">
    <property type="match status" value="1"/>
</dbReference>
<dbReference type="InterPro" id="IPR000436">
    <property type="entry name" value="Sushi_SCR_CCP_dom"/>
</dbReference>
<dbReference type="PROSITE" id="PS50923">
    <property type="entry name" value="SUSHI"/>
    <property type="match status" value="1"/>
</dbReference>
<dbReference type="OrthoDB" id="9944172at2759"/>
<dbReference type="STRING" id="623744.A0A553PYI6"/>
<gene>
    <name evidence="5" type="ORF">DNTS_018768</name>
</gene>
<dbReference type="SUPFAM" id="SSF57535">
    <property type="entry name" value="Complement control module/SCR domain"/>
    <property type="match status" value="1"/>
</dbReference>
<proteinExistence type="predicted"/>
<dbReference type="CDD" id="cd00033">
    <property type="entry name" value="CCP"/>
    <property type="match status" value="1"/>
</dbReference>
<dbReference type="PANTHER" id="PTHR15060:SF0">
    <property type="entry name" value="INTERLEUKIN-15 RECEPTOR SUBUNIT ALPHA"/>
    <property type="match status" value="1"/>
</dbReference>
<evidence type="ECO:0000256" key="1">
    <source>
        <dbReference type="ARBA" id="ARBA00023157"/>
    </source>
</evidence>
<name>A0A553PYI6_9TELE</name>
<dbReference type="Pfam" id="PF00084">
    <property type="entry name" value="Sushi"/>
    <property type="match status" value="1"/>
</dbReference>
<evidence type="ECO:0000313" key="6">
    <source>
        <dbReference type="Proteomes" id="UP000316079"/>
    </source>
</evidence>
<evidence type="ECO:0000313" key="5">
    <source>
        <dbReference type="EMBL" id="TRY82706.1"/>
    </source>
</evidence>
<sequence>MLALFLLIFVVREQMASGRDFCGPPPKRNNTVPVTGSFELEAHVRIECKEGFVRKAGTSNLIRCRKENGETDWRTSLPLECIYNPSFPSPPTQATKATALNESTQTTGQDIADIWVISC</sequence>
<protein>
    <recommendedName>
        <fullName evidence="4">Sushi domain-containing protein</fullName>
    </recommendedName>
</protein>
<dbReference type="Proteomes" id="UP000316079">
    <property type="component" value="Unassembled WGS sequence"/>
</dbReference>
<comment type="caution">
    <text evidence="5">The sequence shown here is derived from an EMBL/GenBank/DDBJ whole genome shotgun (WGS) entry which is preliminary data.</text>
</comment>
<feature type="signal peptide" evidence="3">
    <location>
        <begin position="1"/>
        <end position="18"/>
    </location>
</feature>
<dbReference type="InterPro" id="IPR042372">
    <property type="entry name" value="IL15RA"/>
</dbReference>
<evidence type="ECO:0000259" key="4">
    <source>
        <dbReference type="PROSITE" id="PS50923"/>
    </source>
</evidence>
<reference evidence="5 6" key="1">
    <citation type="journal article" date="2019" name="Sci. Data">
        <title>Hybrid genome assembly and annotation of Danionella translucida.</title>
        <authorList>
            <person name="Kadobianskyi M."/>
            <person name="Schulze L."/>
            <person name="Schuelke M."/>
            <person name="Judkewitz B."/>
        </authorList>
    </citation>
    <scope>NUCLEOTIDE SEQUENCE [LARGE SCALE GENOMIC DNA]</scope>
    <source>
        <strain evidence="5 6">Bolton</strain>
    </source>
</reference>
<keyword evidence="3" id="KW-0732">Signal</keyword>
<keyword evidence="1" id="KW-1015">Disulfide bond</keyword>
<keyword evidence="2" id="KW-0768">Sushi</keyword>
<dbReference type="PANTHER" id="PTHR15060">
    <property type="entry name" value="INTERLEUKIN-15 RECEPTOR SUBUNIT ALPHA"/>
    <property type="match status" value="1"/>
</dbReference>
<evidence type="ECO:0000256" key="3">
    <source>
        <dbReference type="SAM" id="SignalP"/>
    </source>
</evidence>
<dbReference type="GO" id="GO:0042010">
    <property type="term" value="F:interleukin-15 receptor activity"/>
    <property type="evidence" value="ECO:0007669"/>
    <property type="project" value="InterPro"/>
</dbReference>
<feature type="chain" id="PRO_5022245200" description="Sushi domain-containing protein" evidence="3">
    <location>
        <begin position="19"/>
        <end position="119"/>
    </location>
</feature>